<feature type="transmembrane region" description="Helical" evidence="1">
    <location>
        <begin position="34"/>
        <end position="51"/>
    </location>
</feature>
<dbReference type="EMBL" id="LNQE01000929">
    <property type="protein sequence ID" value="KUG22963.1"/>
    <property type="molecule type" value="Genomic_DNA"/>
</dbReference>
<feature type="domain" description="NodB homology" evidence="2">
    <location>
        <begin position="68"/>
        <end position="252"/>
    </location>
</feature>
<comment type="caution">
    <text evidence="3">The sequence shown here is derived from an EMBL/GenBank/DDBJ whole genome shotgun (WGS) entry which is preliminary data.</text>
</comment>
<dbReference type="InterPro" id="IPR011330">
    <property type="entry name" value="Glyco_hydro/deAcase_b/a-brl"/>
</dbReference>
<dbReference type="PROSITE" id="PS51677">
    <property type="entry name" value="NODB"/>
    <property type="match status" value="1"/>
</dbReference>
<dbReference type="SUPFAM" id="SSF88713">
    <property type="entry name" value="Glycoside hydrolase/deacetylase"/>
    <property type="match status" value="1"/>
</dbReference>
<dbReference type="Pfam" id="PF01522">
    <property type="entry name" value="Polysacc_deac_1"/>
    <property type="match status" value="1"/>
</dbReference>
<sequence>MKKIFSSFSPAQITGIVLLSAAAAAFFINSLLAIIIALFYILLCVVASFCYRRSFYLSVISRGNTGKKMVALTFDDGPDEPTTKQILELLDKYAVKATFFVSGVNALKYPEIIKEIISRGHTVGNHSFHHNPFLMLGSYNYLYQEVSQAQEVLKNMGVKALAFRPPVGIISPKLPSVLNQMGLFCVTFSCRAADAGNRKIKNLSMRILKKVKADDIILLHDVNPRGEENGAVLLTEVEKILTGLSAKDLKVAPLSDLIGREVMSMKL</sequence>
<name>A0A0W8FRL5_9ZZZZ</name>
<gene>
    <name evidence="3" type="ORF">ASZ90_007248</name>
</gene>
<keyword evidence="1" id="KW-0472">Membrane</keyword>
<evidence type="ECO:0000259" key="2">
    <source>
        <dbReference type="PROSITE" id="PS51677"/>
    </source>
</evidence>
<evidence type="ECO:0000256" key="1">
    <source>
        <dbReference type="SAM" id="Phobius"/>
    </source>
</evidence>
<accession>A0A0W8FRL5</accession>
<evidence type="ECO:0000313" key="3">
    <source>
        <dbReference type="EMBL" id="KUG22963.1"/>
    </source>
</evidence>
<dbReference type="InterPro" id="IPR002509">
    <property type="entry name" value="NODB_dom"/>
</dbReference>
<dbReference type="Gene3D" id="3.20.20.370">
    <property type="entry name" value="Glycoside hydrolase/deacetylase"/>
    <property type="match status" value="1"/>
</dbReference>
<reference evidence="3" key="1">
    <citation type="journal article" date="2015" name="Proc. Natl. Acad. Sci. U.S.A.">
        <title>Networks of energetic and metabolic interactions define dynamics in microbial communities.</title>
        <authorList>
            <person name="Embree M."/>
            <person name="Liu J.K."/>
            <person name="Al-Bassam M.M."/>
            <person name="Zengler K."/>
        </authorList>
    </citation>
    <scope>NUCLEOTIDE SEQUENCE</scope>
</reference>
<dbReference type="GO" id="GO:0016810">
    <property type="term" value="F:hydrolase activity, acting on carbon-nitrogen (but not peptide) bonds"/>
    <property type="evidence" value="ECO:0007669"/>
    <property type="project" value="InterPro"/>
</dbReference>
<keyword evidence="1" id="KW-1133">Transmembrane helix</keyword>
<dbReference type="InterPro" id="IPR050248">
    <property type="entry name" value="Polysacc_deacetylase_ArnD"/>
</dbReference>
<protein>
    <submittedName>
        <fullName evidence="3">Polysaccharide deacetylase</fullName>
    </submittedName>
</protein>
<dbReference type="PANTHER" id="PTHR10587">
    <property type="entry name" value="GLYCOSYL TRANSFERASE-RELATED"/>
    <property type="match status" value="1"/>
</dbReference>
<dbReference type="CDD" id="cd10917">
    <property type="entry name" value="CE4_NodB_like_6s_7s"/>
    <property type="match status" value="1"/>
</dbReference>
<dbReference type="GO" id="GO:0005975">
    <property type="term" value="P:carbohydrate metabolic process"/>
    <property type="evidence" value="ECO:0007669"/>
    <property type="project" value="InterPro"/>
</dbReference>
<organism evidence="3">
    <name type="scientific">hydrocarbon metagenome</name>
    <dbReference type="NCBI Taxonomy" id="938273"/>
    <lineage>
        <taxon>unclassified sequences</taxon>
        <taxon>metagenomes</taxon>
        <taxon>ecological metagenomes</taxon>
    </lineage>
</organism>
<keyword evidence="1" id="KW-0812">Transmembrane</keyword>
<dbReference type="AlphaFoldDB" id="A0A0W8FRL5"/>
<proteinExistence type="predicted"/>